<dbReference type="FunFam" id="3.40.50.300:FF:000237">
    <property type="entry name" value="replication factor C subunit 4"/>
    <property type="match status" value="1"/>
</dbReference>
<protein>
    <recommendedName>
        <fullName evidence="7">Replication factor C subunit 2</fullName>
    </recommendedName>
</protein>
<evidence type="ECO:0000313" key="9">
    <source>
        <dbReference type="EMBL" id="RSH84681.1"/>
    </source>
</evidence>
<dbReference type="InterPro" id="IPR003593">
    <property type="entry name" value="AAA+_ATPase"/>
</dbReference>
<dbReference type="SUPFAM" id="SSF48019">
    <property type="entry name" value="post-AAA+ oligomerization domain-like"/>
    <property type="match status" value="1"/>
</dbReference>
<dbReference type="InterPro" id="IPR003959">
    <property type="entry name" value="ATPase_AAA_core"/>
</dbReference>
<evidence type="ECO:0000256" key="5">
    <source>
        <dbReference type="ARBA" id="ARBA00022840"/>
    </source>
</evidence>
<dbReference type="Gene3D" id="3.40.50.300">
    <property type="entry name" value="P-loop containing nucleotide triphosphate hydrolases"/>
    <property type="match status" value="1"/>
</dbReference>
<sequence length="363" mass="39519">MATFGRLQTAPTPQDPRLQPWVEKYRPKTIDEVSSQDNTVAVLRKSLASTNLPHMLFYGPPGTGKTSTILALARQLFGPDLFRSRVLELNASDERGIKVVREKIKTFARETPRNAGVSSDGKTYPCPPYKLIILDEADSMTQDAQSALRRIMETYSRITRFCLVCNYVTRIIEPLASRCSKFRFRPLAQGSSQARIQMIADSEGVQADPGVLDLILQLANGDLRKAITYLQTAQRLHTAGDSPTPISVMSIHEISGVVPTNVVDGLLRSLGVEPGGGINTALATGFDGVRAEVRRVGREGWSAGQVLEQLHDALLPLATIPTIPKANAAIAIAECDKALCEGGDEELQLLECCLRIKEALGKA</sequence>
<evidence type="ECO:0000256" key="7">
    <source>
        <dbReference type="ARBA" id="ARBA00040745"/>
    </source>
</evidence>
<dbReference type="InterPro" id="IPR013748">
    <property type="entry name" value="Rep_factorC_C"/>
</dbReference>
<dbReference type="Pfam" id="PF00004">
    <property type="entry name" value="AAA"/>
    <property type="match status" value="1"/>
</dbReference>
<dbReference type="GO" id="GO:0003677">
    <property type="term" value="F:DNA binding"/>
    <property type="evidence" value="ECO:0007669"/>
    <property type="project" value="InterPro"/>
</dbReference>
<dbReference type="Gene3D" id="1.10.8.60">
    <property type="match status" value="1"/>
</dbReference>
<dbReference type="OrthoDB" id="4199794at2759"/>
<dbReference type="Proteomes" id="UP000279236">
    <property type="component" value="Unassembled WGS sequence"/>
</dbReference>
<comment type="similarity">
    <text evidence="2">Belongs to the activator 1 small subunits family.</text>
</comment>
<feature type="domain" description="AAA+ ATPase" evidence="8">
    <location>
        <begin position="51"/>
        <end position="190"/>
    </location>
</feature>
<keyword evidence="4" id="KW-0547">Nucleotide-binding</keyword>
<dbReference type="GO" id="GO:0005634">
    <property type="term" value="C:nucleus"/>
    <property type="evidence" value="ECO:0007669"/>
    <property type="project" value="UniProtKB-SubCell"/>
</dbReference>
<dbReference type="SUPFAM" id="SSF52540">
    <property type="entry name" value="P-loop containing nucleoside triphosphate hydrolases"/>
    <property type="match status" value="1"/>
</dbReference>
<comment type="caution">
    <text evidence="9">The sequence shown here is derived from an EMBL/GenBank/DDBJ whole genome shotgun (WGS) entry which is preliminary data.</text>
</comment>
<keyword evidence="3" id="KW-0235">DNA replication</keyword>
<accession>A0A427Y0R4</accession>
<dbReference type="InterPro" id="IPR047854">
    <property type="entry name" value="RFC_lid"/>
</dbReference>
<evidence type="ECO:0000259" key="8">
    <source>
        <dbReference type="SMART" id="SM00382"/>
    </source>
</evidence>
<dbReference type="InterPro" id="IPR050238">
    <property type="entry name" value="DNA_Rep/Repair_Clamp_Loader"/>
</dbReference>
<evidence type="ECO:0000256" key="4">
    <source>
        <dbReference type="ARBA" id="ARBA00022741"/>
    </source>
</evidence>
<dbReference type="GO" id="GO:0006281">
    <property type="term" value="P:DNA repair"/>
    <property type="evidence" value="ECO:0007669"/>
    <property type="project" value="TreeGrafter"/>
</dbReference>
<dbReference type="EMBL" id="RSCE01000003">
    <property type="protein sequence ID" value="RSH84681.1"/>
    <property type="molecule type" value="Genomic_DNA"/>
</dbReference>
<organism evidence="9 10">
    <name type="scientific">Apiotrichum porosum</name>
    <dbReference type="NCBI Taxonomy" id="105984"/>
    <lineage>
        <taxon>Eukaryota</taxon>
        <taxon>Fungi</taxon>
        <taxon>Dikarya</taxon>
        <taxon>Basidiomycota</taxon>
        <taxon>Agaricomycotina</taxon>
        <taxon>Tremellomycetes</taxon>
        <taxon>Trichosporonales</taxon>
        <taxon>Trichosporonaceae</taxon>
        <taxon>Apiotrichum</taxon>
    </lineage>
</organism>
<evidence type="ECO:0000256" key="3">
    <source>
        <dbReference type="ARBA" id="ARBA00022705"/>
    </source>
</evidence>
<evidence type="ECO:0000256" key="1">
    <source>
        <dbReference type="ARBA" id="ARBA00004123"/>
    </source>
</evidence>
<dbReference type="RefSeq" id="XP_028478129.1">
    <property type="nucleotide sequence ID" value="XM_028621677.1"/>
</dbReference>
<dbReference type="CDD" id="cd00009">
    <property type="entry name" value="AAA"/>
    <property type="match status" value="1"/>
</dbReference>
<dbReference type="GO" id="GO:0006271">
    <property type="term" value="P:DNA strand elongation involved in DNA replication"/>
    <property type="evidence" value="ECO:0007669"/>
    <property type="project" value="UniProtKB-ARBA"/>
</dbReference>
<keyword evidence="10" id="KW-1185">Reference proteome</keyword>
<gene>
    <name evidence="9" type="ORF">EHS24_006205</name>
</gene>
<dbReference type="InterPro" id="IPR027417">
    <property type="entry name" value="P-loop_NTPase"/>
</dbReference>
<comment type="subcellular location">
    <subcellularLocation>
        <location evidence="1">Nucleus</location>
    </subcellularLocation>
</comment>
<dbReference type="GeneID" id="39590748"/>
<proteinExistence type="inferred from homology"/>
<keyword evidence="6" id="KW-0539">Nucleus</keyword>
<dbReference type="GO" id="GO:0003689">
    <property type="term" value="F:DNA clamp loader activity"/>
    <property type="evidence" value="ECO:0007669"/>
    <property type="project" value="TreeGrafter"/>
</dbReference>
<evidence type="ECO:0000256" key="2">
    <source>
        <dbReference type="ARBA" id="ARBA00005378"/>
    </source>
</evidence>
<keyword evidence="5" id="KW-0067">ATP-binding</keyword>
<dbReference type="STRING" id="105984.A0A427Y0R4"/>
<evidence type="ECO:0000256" key="6">
    <source>
        <dbReference type="ARBA" id="ARBA00023242"/>
    </source>
</evidence>
<dbReference type="SMART" id="SM00382">
    <property type="entry name" value="AAA"/>
    <property type="match status" value="1"/>
</dbReference>
<dbReference type="AlphaFoldDB" id="A0A427Y0R4"/>
<dbReference type="GO" id="GO:0016887">
    <property type="term" value="F:ATP hydrolysis activity"/>
    <property type="evidence" value="ECO:0007669"/>
    <property type="project" value="InterPro"/>
</dbReference>
<dbReference type="GO" id="GO:0005663">
    <property type="term" value="C:DNA replication factor C complex"/>
    <property type="evidence" value="ECO:0007669"/>
    <property type="project" value="TreeGrafter"/>
</dbReference>
<dbReference type="GO" id="GO:0031391">
    <property type="term" value="C:Elg1 RFC-like complex"/>
    <property type="evidence" value="ECO:0007669"/>
    <property type="project" value="UniProtKB-ARBA"/>
</dbReference>
<reference evidence="9 10" key="1">
    <citation type="submission" date="2018-11" db="EMBL/GenBank/DDBJ databases">
        <title>Genome sequence of Apiotrichum porosum DSM 27194.</title>
        <authorList>
            <person name="Aliyu H."/>
            <person name="Gorte O."/>
            <person name="Ochsenreither K."/>
        </authorList>
    </citation>
    <scope>NUCLEOTIDE SEQUENCE [LARGE SCALE GENOMIC DNA]</scope>
    <source>
        <strain evidence="9 10">DSM 27194</strain>
    </source>
</reference>
<evidence type="ECO:0000313" key="10">
    <source>
        <dbReference type="Proteomes" id="UP000279236"/>
    </source>
</evidence>
<dbReference type="InterPro" id="IPR008921">
    <property type="entry name" value="DNA_pol3_clamp-load_cplx_C"/>
</dbReference>
<dbReference type="GO" id="GO:0005524">
    <property type="term" value="F:ATP binding"/>
    <property type="evidence" value="ECO:0007669"/>
    <property type="project" value="UniProtKB-KW"/>
</dbReference>
<dbReference type="PANTHER" id="PTHR11669:SF20">
    <property type="entry name" value="REPLICATION FACTOR C SUBUNIT 4"/>
    <property type="match status" value="1"/>
</dbReference>
<dbReference type="FunFam" id="1.20.272.10:FF:000011">
    <property type="entry name" value="Replication factor C subunit 2"/>
    <property type="match status" value="1"/>
</dbReference>
<dbReference type="Pfam" id="PF08542">
    <property type="entry name" value="Rep_fac_C"/>
    <property type="match status" value="1"/>
</dbReference>
<dbReference type="PANTHER" id="PTHR11669">
    <property type="entry name" value="REPLICATION FACTOR C / DNA POLYMERASE III GAMMA-TAU SUBUNIT"/>
    <property type="match status" value="1"/>
</dbReference>
<dbReference type="CDD" id="cd18140">
    <property type="entry name" value="HLD_clamp_RFC"/>
    <property type="match status" value="1"/>
</dbReference>
<name>A0A427Y0R4_9TREE</name>
<dbReference type="Gene3D" id="1.20.272.10">
    <property type="match status" value="1"/>
</dbReference>